<dbReference type="AlphaFoldDB" id="A0A0V0GZ22"/>
<protein>
    <submittedName>
        <fullName evidence="2">Putative ovule protein</fullName>
    </submittedName>
</protein>
<feature type="non-terminal residue" evidence="2">
    <location>
        <position position="1"/>
    </location>
</feature>
<feature type="region of interest" description="Disordered" evidence="1">
    <location>
        <begin position="41"/>
        <end position="60"/>
    </location>
</feature>
<accession>A0A0V0GZ22</accession>
<dbReference type="EMBL" id="GEDG01028436">
    <property type="protein sequence ID" value="JAP13181.1"/>
    <property type="molecule type" value="Transcribed_RNA"/>
</dbReference>
<feature type="compositionally biased region" description="Polar residues" evidence="1">
    <location>
        <begin position="45"/>
        <end position="60"/>
    </location>
</feature>
<name>A0A0V0GZ22_SOLCH</name>
<reference evidence="2" key="1">
    <citation type="submission" date="2015-12" db="EMBL/GenBank/DDBJ databases">
        <title>Gene expression during late stages of embryo sac development: a critical building block for successful pollen-pistil interactions.</title>
        <authorList>
            <person name="Liu Y."/>
            <person name="Joly V."/>
            <person name="Sabar M."/>
            <person name="Matton D.P."/>
        </authorList>
    </citation>
    <scope>NUCLEOTIDE SEQUENCE</scope>
</reference>
<organism evidence="2">
    <name type="scientific">Solanum chacoense</name>
    <name type="common">Chaco potato</name>
    <dbReference type="NCBI Taxonomy" id="4108"/>
    <lineage>
        <taxon>Eukaryota</taxon>
        <taxon>Viridiplantae</taxon>
        <taxon>Streptophyta</taxon>
        <taxon>Embryophyta</taxon>
        <taxon>Tracheophyta</taxon>
        <taxon>Spermatophyta</taxon>
        <taxon>Magnoliopsida</taxon>
        <taxon>eudicotyledons</taxon>
        <taxon>Gunneridae</taxon>
        <taxon>Pentapetalae</taxon>
        <taxon>asterids</taxon>
        <taxon>lamiids</taxon>
        <taxon>Solanales</taxon>
        <taxon>Solanaceae</taxon>
        <taxon>Solanoideae</taxon>
        <taxon>Solaneae</taxon>
        <taxon>Solanum</taxon>
    </lineage>
</organism>
<evidence type="ECO:0000256" key="1">
    <source>
        <dbReference type="SAM" id="MobiDB-lite"/>
    </source>
</evidence>
<proteinExistence type="predicted"/>
<evidence type="ECO:0000313" key="2">
    <source>
        <dbReference type="EMBL" id="JAP13181.1"/>
    </source>
</evidence>
<sequence length="60" mass="7360">SHNTNIEHSNLIKFRNIKICTYRVRKYFFYRLMMVLYQKTKETSGNHGPKLQSSNFKFYH</sequence>